<dbReference type="Pfam" id="PF00008">
    <property type="entry name" value="EGF"/>
    <property type="match status" value="5"/>
</dbReference>
<feature type="domain" description="EGF-like" evidence="15">
    <location>
        <begin position="674"/>
        <end position="709"/>
    </location>
</feature>
<keyword evidence="8 10" id="KW-1015">Disulfide bond</keyword>
<comment type="subcellular location">
    <subcellularLocation>
        <location evidence="1">Secreted</location>
    </subcellularLocation>
</comment>
<dbReference type="GO" id="GO:0016477">
    <property type="term" value="P:cell migration"/>
    <property type="evidence" value="ECO:0007669"/>
    <property type="project" value="UniProtKB-ARBA"/>
</dbReference>
<feature type="disulfide bond" evidence="10">
    <location>
        <begin position="699"/>
        <end position="708"/>
    </location>
</feature>
<dbReference type="GO" id="GO:0009986">
    <property type="term" value="C:cell surface"/>
    <property type="evidence" value="ECO:0007669"/>
    <property type="project" value="UniProtKB-ARBA"/>
</dbReference>
<evidence type="ECO:0000256" key="10">
    <source>
        <dbReference type="PROSITE-ProRule" id="PRU00076"/>
    </source>
</evidence>
<dbReference type="InterPro" id="IPR000372">
    <property type="entry name" value="LRRNT"/>
</dbReference>
<dbReference type="Pfam" id="PF12661">
    <property type="entry name" value="hEGF"/>
    <property type="match status" value="1"/>
</dbReference>
<dbReference type="GO" id="GO:0005576">
    <property type="term" value="C:extracellular region"/>
    <property type="evidence" value="ECO:0007669"/>
    <property type="project" value="UniProtKB-SubCell"/>
</dbReference>
<dbReference type="InterPro" id="IPR001791">
    <property type="entry name" value="Laminin_G"/>
</dbReference>
<dbReference type="GO" id="GO:0048568">
    <property type="term" value="P:embryonic organ development"/>
    <property type="evidence" value="ECO:0007669"/>
    <property type="project" value="UniProtKB-ARBA"/>
</dbReference>
<dbReference type="AlphaFoldDB" id="A0AAV2QA55"/>
<dbReference type="InterPro" id="IPR001611">
    <property type="entry name" value="Leu-rich_rpt"/>
</dbReference>
<dbReference type="SMART" id="SM00041">
    <property type="entry name" value="CT"/>
    <property type="match status" value="1"/>
</dbReference>
<dbReference type="FunFam" id="2.10.25.10:FF:000080">
    <property type="entry name" value="Neurogenic locus notch 1"/>
    <property type="match status" value="1"/>
</dbReference>
<dbReference type="InterPro" id="IPR013320">
    <property type="entry name" value="ConA-like_dom_sf"/>
</dbReference>
<feature type="non-terminal residue" evidence="16">
    <location>
        <position position="1250"/>
    </location>
</feature>
<gene>
    <name evidence="16" type="ORF">MNOR_LOCUS10460</name>
</gene>
<name>A0AAV2QA55_MEGNR</name>
<dbReference type="PROSITE" id="PS01186">
    <property type="entry name" value="EGF_2"/>
    <property type="match status" value="4"/>
</dbReference>
<dbReference type="Pfam" id="PF01462">
    <property type="entry name" value="LRRNT"/>
    <property type="match status" value="2"/>
</dbReference>
<evidence type="ECO:0000256" key="7">
    <source>
        <dbReference type="ARBA" id="ARBA00022737"/>
    </source>
</evidence>
<evidence type="ECO:0000256" key="2">
    <source>
        <dbReference type="ARBA" id="ARBA00022473"/>
    </source>
</evidence>
<evidence type="ECO:0000256" key="11">
    <source>
        <dbReference type="SAM" id="MobiDB-lite"/>
    </source>
</evidence>
<evidence type="ECO:0000256" key="6">
    <source>
        <dbReference type="ARBA" id="ARBA00022729"/>
    </source>
</evidence>
<feature type="signal peptide" evidence="12">
    <location>
        <begin position="1"/>
        <end position="35"/>
    </location>
</feature>
<feature type="disulfide bond" evidence="10">
    <location>
        <begin position="1164"/>
        <end position="1173"/>
    </location>
</feature>
<dbReference type="PROSITE" id="PS00010">
    <property type="entry name" value="ASX_HYDROXYL"/>
    <property type="match status" value="3"/>
</dbReference>
<dbReference type="GO" id="GO:0008201">
    <property type="term" value="F:heparin binding"/>
    <property type="evidence" value="ECO:0007669"/>
    <property type="project" value="TreeGrafter"/>
</dbReference>
<dbReference type="Pfam" id="PF00560">
    <property type="entry name" value="LRR_1"/>
    <property type="match status" value="1"/>
</dbReference>
<dbReference type="GO" id="GO:0005509">
    <property type="term" value="F:calcium ion binding"/>
    <property type="evidence" value="ECO:0007669"/>
    <property type="project" value="InterPro"/>
</dbReference>
<dbReference type="PANTHER" id="PTHR45836:SF4">
    <property type="entry name" value="PROTEIN SLIT"/>
    <property type="match status" value="1"/>
</dbReference>
<feature type="domain" description="EGF-like" evidence="15">
    <location>
        <begin position="711"/>
        <end position="748"/>
    </location>
</feature>
<dbReference type="Gene3D" id="2.60.120.200">
    <property type="match status" value="1"/>
</dbReference>
<evidence type="ECO:0000313" key="16">
    <source>
        <dbReference type="EMBL" id="CAL4077625.1"/>
    </source>
</evidence>
<dbReference type="InterPro" id="IPR032675">
    <property type="entry name" value="LRR_dom_sf"/>
</dbReference>
<dbReference type="Gene3D" id="3.80.10.10">
    <property type="entry name" value="Ribonuclease Inhibitor"/>
    <property type="match status" value="3"/>
</dbReference>
<feature type="domain" description="EGF-like" evidence="15">
    <location>
        <begin position="750"/>
        <end position="786"/>
    </location>
</feature>
<evidence type="ECO:0000259" key="15">
    <source>
        <dbReference type="PROSITE" id="PS50026"/>
    </source>
</evidence>
<keyword evidence="9" id="KW-0325">Glycoprotein</keyword>
<evidence type="ECO:0008006" key="18">
    <source>
        <dbReference type="Google" id="ProtNLM"/>
    </source>
</evidence>
<dbReference type="SUPFAM" id="SSF49899">
    <property type="entry name" value="Concanavalin A-like lectins/glucanases"/>
    <property type="match status" value="1"/>
</dbReference>
<dbReference type="InterPro" id="IPR000483">
    <property type="entry name" value="Cys-rich_flank_reg_C"/>
</dbReference>
<keyword evidence="17" id="KW-1185">Reference proteome</keyword>
<comment type="caution">
    <text evidence="16">The sequence shown here is derived from an EMBL/GenBank/DDBJ whole genome shotgun (WGS) entry which is preliminary data.</text>
</comment>
<feature type="disulfide bond" evidence="10">
    <location>
        <begin position="776"/>
        <end position="785"/>
    </location>
</feature>
<dbReference type="FunFam" id="3.80.10.10:FF:000004">
    <property type="entry name" value="Slit guidance ligand 2"/>
    <property type="match status" value="1"/>
</dbReference>
<feature type="compositionally biased region" description="Basic and acidic residues" evidence="11">
    <location>
        <begin position="1088"/>
        <end position="1099"/>
    </location>
</feature>
<evidence type="ECO:0000256" key="4">
    <source>
        <dbReference type="ARBA" id="ARBA00022536"/>
    </source>
</evidence>
<keyword evidence="6 12" id="KW-0732">Signal</keyword>
<feature type="domain" description="Laminin G" evidence="14">
    <location>
        <begin position="912"/>
        <end position="1084"/>
    </location>
</feature>
<accession>A0AAV2QA55</accession>
<dbReference type="GO" id="GO:0048495">
    <property type="term" value="F:Roundabout binding"/>
    <property type="evidence" value="ECO:0007669"/>
    <property type="project" value="TreeGrafter"/>
</dbReference>
<comment type="caution">
    <text evidence="10">Lacks conserved residue(s) required for the propagation of feature annotation.</text>
</comment>
<dbReference type="GO" id="GO:0007548">
    <property type="term" value="P:sex differentiation"/>
    <property type="evidence" value="ECO:0007669"/>
    <property type="project" value="UniProtKB-ARBA"/>
</dbReference>
<proteinExistence type="predicted"/>
<dbReference type="Pfam" id="PF13855">
    <property type="entry name" value="LRR_8"/>
    <property type="match status" value="3"/>
</dbReference>
<protein>
    <recommendedName>
        <fullName evidence="18">Protein slit</fullName>
    </recommendedName>
</protein>
<evidence type="ECO:0000313" key="17">
    <source>
        <dbReference type="Proteomes" id="UP001497623"/>
    </source>
</evidence>
<dbReference type="CDD" id="cd00110">
    <property type="entry name" value="LamG"/>
    <property type="match status" value="1"/>
</dbReference>
<evidence type="ECO:0000256" key="9">
    <source>
        <dbReference type="ARBA" id="ARBA00023180"/>
    </source>
</evidence>
<evidence type="ECO:0000256" key="3">
    <source>
        <dbReference type="ARBA" id="ARBA00022525"/>
    </source>
</evidence>
<dbReference type="GO" id="GO:0010160">
    <property type="term" value="P:formation of animal organ boundary"/>
    <property type="evidence" value="ECO:0007669"/>
    <property type="project" value="UniProtKB-ARBA"/>
</dbReference>
<dbReference type="InterPro" id="IPR001881">
    <property type="entry name" value="EGF-like_Ca-bd_dom"/>
</dbReference>
<feature type="disulfide bond" evidence="10">
    <location>
        <begin position="1138"/>
        <end position="1148"/>
    </location>
</feature>
<dbReference type="InterPro" id="IPR006207">
    <property type="entry name" value="Cys_knot_C"/>
</dbReference>
<sequence length="1250" mass="139946">MHYINGSDFKLSKIKMHYKLLLLAIVLFLAPQVISKRKPTRKCTVTRKDIRIRTQLAAKGSGHTSFMKCRDTLYVQLNLEPYNIQFFELSGQMRLEQNQISEVPPRAFAPYRKLRRIDLSNNQITSIAGDAFQGLKSLASLVLYGNKITELVAGVFTGLTSLQLLLLNANKISCLRRDVFTDLRSLNLLSLYDNNIKTIQNGTFDSLSSIQTLHLGRNPFVCDCSLQWLSDYLELHPIETSGARCENPRRLQRRKLNALTDERLKCTDETVSLYAGSCVTAEECPRGCSCRGTTVDCTAAGLTSLPETLPPYTTDLLLSDNEIREVGSSGILRDLQRLRRLVLSNNHLRRIPPNAFHGLNTLTDLDLSDNDLFEVNNRMFQGLTSLKALSLTDNKVTCISPGAFTPLPDLTEINLDGNPLRCNCHMSWLAEWLRSQGTIRGIPRCHTPTRFRDTLITEVPSSGFACDGEEAGCLGTEERCPKQCRCEGTVVRCSRAYLRSIPKGIPSHTTELYLDMNEISEIDPEALGHLTALARLDLSNNQIAVLQNNSFSTLHQLSTLIISDNKLQCIQRDAFAGLRKIRLLSLHGNDISKIPDGAFKDLVAITHIALGANPLYCDCGLSWFSEWVKGDYVEPGIARCAGPATMMDKLVLTTPTHSFKCSGKTPDEVLAKCDLCYTRPCENGAACHPLANRSYECRCPPAYHGPKCQYKIDACYGNPCENQGTCKVLEAGRFSCHCPDGFEGMRCETNIDDCDNHKCENNATCIDLVQEYKCKCPDGYTGEYCEKKIPFCTKEFNPCKNGATCVDHFTHYECQCPHGLFGQNCTENLDDCSNNLCQNGASCVDGINEYTCKCDGDYSGKFCEVGPAVYLQTSPCQQNDCQNGICFVPPNSKDYICKCSPGFSGKHCEYLTRVHFGTNNSFLAMDPLKHKQSSNVTLRIRTNQENGIILYTGESAHLAVELFKGRIRVSFDVGNYPMSNMFSYEVVNDGEWHTIELVTDKQNITMRIDHGTARTILNDGQKEYLKVNTPLFLGGVPKDIGETAIKQWHIRETTSFNGCMEKMYLNRRLQNLGSGKQHKTSPGCGGEETVRDQGKEQVNLKKPQKVAKPTDRRIKNNSRNEVQVHPPDIVETRQVDPCEDHKCRRGRCKPNTSGGSGPSYTCRCRTGWSGKFCDQAPSCRKEQFTEYYVENGCRSRKPIKNAICSGSCGQNCCKPRKTKLRKVRLICNDGTSYTKEIEIIRKCRCSKRCY</sequence>
<dbReference type="SMART" id="SM00365">
    <property type="entry name" value="LRR_SD22"/>
    <property type="match status" value="5"/>
</dbReference>
<dbReference type="SUPFAM" id="SSF52058">
    <property type="entry name" value="L domain-like"/>
    <property type="match status" value="2"/>
</dbReference>
<dbReference type="GO" id="GO:0022407">
    <property type="term" value="P:regulation of cell-cell adhesion"/>
    <property type="evidence" value="ECO:0007669"/>
    <property type="project" value="UniProtKB-ARBA"/>
</dbReference>
<keyword evidence="3" id="KW-0964">Secreted</keyword>
<dbReference type="FunFam" id="3.80.10.10:FF:000002">
    <property type="entry name" value="Slit guidance ligand 2"/>
    <property type="match status" value="1"/>
</dbReference>
<dbReference type="FunFam" id="2.10.25.10:FF:000729">
    <property type="entry name" value="Blast:Protein slit"/>
    <property type="match status" value="1"/>
</dbReference>
<evidence type="ECO:0000259" key="14">
    <source>
        <dbReference type="PROSITE" id="PS50025"/>
    </source>
</evidence>
<dbReference type="CDD" id="cd00054">
    <property type="entry name" value="EGF_CA"/>
    <property type="match status" value="5"/>
</dbReference>
<feature type="domain" description="EGF-like" evidence="15">
    <location>
        <begin position="828"/>
        <end position="864"/>
    </location>
</feature>
<dbReference type="FunFam" id="3.80.10.10:FF:000770">
    <property type="entry name" value="Uncharacterized protein"/>
    <property type="match status" value="1"/>
</dbReference>
<keyword evidence="4 10" id="KW-0245">EGF-like domain</keyword>
<dbReference type="SMART" id="SM00013">
    <property type="entry name" value="LRRNT"/>
    <property type="match status" value="2"/>
</dbReference>
<dbReference type="PANTHER" id="PTHR45836">
    <property type="entry name" value="SLIT HOMOLOG"/>
    <property type="match status" value="1"/>
</dbReference>
<feature type="disulfide bond" evidence="10">
    <location>
        <begin position="876"/>
        <end position="886"/>
    </location>
</feature>
<keyword evidence="7" id="KW-0677">Repeat</keyword>
<dbReference type="FunFam" id="2.60.120.200:FF:000134">
    <property type="entry name" value="Slit 2"/>
    <property type="match status" value="1"/>
</dbReference>
<evidence type="ECO:0000256" key="12">
    <source>
        <dbReference type="SAM" id="SignalP"/>
    </source>
</evidence>
<feature type="disulfide bond" evidence="10">
    <location>
        <begin position="854"/>
        <end position="863"/>
    </location>
</feature>
<dbReference type="PROSITE" id="PS01187">
    <property type="entry name" value="EGF_CA"/>
    <property type="match status" value="2"/>
</dbReference>
<feature type="domain" description="EGF-like" evidence="15">
    <location>
        <begin position="1134"/>
        <end position="1174"/>
    </location>
</feature>
<dbReference type="InterPro" id="IPR000152">
    <property type="entry name" value="EGF-type_Asp/Asn_hydroxyl_site"/>
</dbReference>
<dbReference type="EMBL" id="CAXKWB010005276">
    <property type="protein sequence ID" value="CAL4077625.1"/>
    <property type="molecule type" value="Genomic_DNA"/>
</dbReference>
<dbReference type="InterPro" id="IPR003591">
    <property type="entry name" value="Leu-rich_rpt_typical-subtyp"/>
</dbReference>
<dbReference type="GO" id="GO:0007411">
    <property type="term" value="P:axon guidance"/>
    <property type="evidence" value="ECO:0007669"/>
    <property type="project" value="UniProtKB-ARBA"/>
</dbReference>
<feature type="chain" id="PRO_5043729928" description="Protein slit" evidence="12">
    <location>
        <begin position="36"/>
        <end position="1250"/>
    </location>
</feature>
<feature type="disulfide bond" evidence="10">
    <location>
        <begin position="899"/>
        <end position="908"/>
    </location>
</feature>
<evidence type="ECO:0000256" key="5">
    <source>
        <dbReference type="ARBA" id="ARBA00022614"/>
    </source>
</evidence>
<evidence type="ECO:0000259" key="13">
    <source>
        <dbReference type="PROSITE" id="PS01225"/>
    </source>
</evidence>
<dbReference type="Pfam" id="PF02210">
    <property type="entry name" value="Laminin_G_2"/>
    <property type="match status" value="1"/>
</dbReference>
<dbReference type="PROSITE" id="PS50025">
    <property type="entry name" value="LAM_G_DOMAIN"/>
    <property type="match status" value="1"/>
</dbReference>
<dbReference type="Gene3D" id="2.10.25.10">
    <property type="entry name" value="Laminin"/>
    <property type="match status" value="7"/>
</dbReference>
<dbReference type="InterPro" id="IPR018097">
    <property type="entry name" value="EGF_Ca-bd_CS"/>
</dbReference>
<dbReference type="SMART" id="SM00282">
    <property type="entry name" value="LamG"/>
    <property type="match status" value="1"/>
</dbReference>
<feature type="domain" description="EGF-like" evidence="15">
    <location>
        <begin position="872"/>
        <end position="909"/>
    </location>
</feature>
<dbReference type="InterPro" id="IPR013032">
    <property type="entry name" value="EGF-like_CS"/>
</dbReference>
<dbReference type="PROSITE" id="PS01225">
    <property type="entry name" value="CTCK_2"/>
    <property type="match status" value="1"/>
</dbReference>
<dbReference type="FunFam" id="2.10.25.10:FF:000095">
    <property type="entry name" value="Notch, isoform B"/>
    <property type="match status" value="1"/>
</dbReference>
<dbReference type="PROSITE" id="PS51450">
    <property type="entry name" value="LRR"/>
    <property type="match status" value="3"/>
</dbReference>
<dbReference type="FunFam" id="2.10.25.10:FF:000045">
    <property type="entry name" value="Slit guidance ligand 2"/>
    <property type="match status" value="1"/>
</dbReference>
<dbReference type="SMART" id="SM00179">
    <property type="entry name" value="EGF_CA"/>
    <property type="match status" value="7"/>
</dbReference>
<keyword evidence="2" id="KW-0217">Developmental protein</keyword>
<feature type="disulfide bond" evidence="10">
    <location>
        <begin position="738"/>
        <end position="747"/>
    </location>
</feature>
<organism evidence="16 17">
    <name type="scientific">Meganyctiphanes norvegica</name>
    <name type="common">Northern krill</name>
    <name type="synonym">Thysanopoda norvegica</name>
    <dbReference type="NCBI Taxonomy" id="48144"/>
    <lineage>
        <taxon>Eukaryota</taxon>
        <taxon>Metazoa</taxon>
        <taxon>Ecdysozoa</taxon>
        <taxon>Arthropoda</taxon>
        <taxon>Crustacea</taxon>
        <taxon>Multicrustacea</taxon>
        <taxon>Malacostraca</taxon>
        <taxon>Eumalacostraca</taxon>
        <taxon>Eucarida</taxon>
        <taxon>Euphausiacea</taxon>
        <taxon>Euphausiidae</taxon>
        <taxon>Meganyctiphanes</taxon>
    </lineage>
</organism>
<dbReference type="PROSITE" id="PS50026">
    <property type="entry name" value="EGF_3"/>
    <property type="match status" value="7"/>
</dbReference>
<dbReference type="GO" id="GO:0051239">
    <property type="term" value="P:regulation of multicellular organismal process"/>
    <property type="evidence" value="ECO:0007669"/>
    <property type="project" value="UniProtKB-ARBA"/>
</dbReference>
<dbReference type="PROSITE" id="PS01185">
    <property type="entry name" value="CTCK_1"/>
    <property type="match status" value="1"/>
</dbReference>
<feature type="domain" description="EGF-like" evidence="15">
    <location>
        <begin position="788"/>
        <end position="826"/>
    </location>
</feature>
<dbReference type="SMART" id="SM00181">
    <property type="entry name" value="EGF"/>
    <property type="match status" value="7"/>
</dbReference>
<dbReference type="GO" id="GO:0048608">
    <property type="term" value="P:reproductive structure development"/>
    <property type="evidence" value="ECO:0007669"/>
    <property type="project" value="UniProtKB-ARBA"/>
</dbReference>
<feature type="disulfide bond" evidence="10">
    <location>
        <begin position="816"/>
        <end position="825"/>
    </location>
</feature>
<feature type="region of interest" description="Disordered" evidence="11">
    <location>
        <begin position="1072"/>
        <end position="1119"/>
    </location>
</feature>
<feature type="domain" description="CTCK" evidence="13">
    <location>
        <begin position="1179"/>
        <end position="1250"/>
    </location>
</feature>
<dbReference type="PROSITE" id="PS00022">
    <property type="entry name" value="EGF_1"/>
    <property type="match status" value="7"/>
</dbReference>
<dbReference type="SMART" id="SM00369">
    <property type="entry name" value="LRR_TYP"/>
    <property type="match status" value="12"/>
</dbReference>
<reference evidence="16 17" key="1">
    <citation type="submission" date="2024-05" db="EMBL/GenBank/DDBJ databases">
        <authorList>
            <person name="Wallberg A."/>
        </authorList>
    </citation>
    <scope>NUCLEOTIDE SEQUENCE [LARGE SCALE GENOMIC DNA]</scope>
</reference>
<evidence type="ECO:0000256" key="8">
    <source>
        <dbReference type="ARBA" id="ARBA00023157"/>
    </source>
</evidence>
<dbReference type="SMART" id="SM00082">
    <property type="entry name" value="LRRCT"/>
    <property type="match status" value="3"/>
</dbReference>
<dbReference type="SUPFAM" id="SSF57196">
    <property type="entry name" value="EGF/Laminin"/>
    <property type="match status" value="6"/>
</dbReference>
<keyword evidence="5" id="KW-0433">Leucine-rich repeat</keyword>
<evidence type="ECO:0000256" key="1">
    <source>
        <dbReference type="ARBA" id="ARBA00004613"/>
    </source>
</evidence>
<dbReference type="InterPro" id="IPR051355">
    <property type="entry name" value="Notch/Slit_guidance"/>
</dbReference>
<dbReference type="Proteomes" id="UP001497623">
    <property type="component" value="Unassembled WGS sequence"/>
</dbReference>
<dbReference type="InterPro" id="IPR000742">
    <property type="entry name" value="EGF"/>
</dbReference>
<dbReference type="FunFam" id="2.10.25.10:FF:000851">
    <property type="entry name" value="Slit homolog 1 protein"/>
    <property type="match status" value="1"/>
</dbReference>